<dbReference type="AlphaFoldDB" id="A0A5J4VN23"/>
<organism evidence="1 2">
    <name type="scientific">Streblomastix strix</name>
    <dbReference type="NCBI Taxonomy" id="222440"/>
    <lineage>
        <taxon>Eukaryota</taxon>
        <taxon>Metamonada</taxon>
        <taxon>Preaxostyla</taxon>
        <taxon>Oxymonadida</taxon>
        <taxon>Streblomastigidae</taxon>
        <taxon>Streblomastix</taxon>
    </lineage>
</organism>
<dbReference type="EMBL" id="SNRW01006078">
    <property type="protein sequence ID" value="KAA6383776.1"/>
    <property type="molecule type" value="Genomic_DNA"/>
</dbReference>
<proteinExistence type="predicted"/>
<reference evidence="1 2" key="1">
    <citation type="submission" date="2019-03" db="EMBL/GenBank/DDBJ databases">
        <title>Single cell metagenomics reveals metabolic interactions within the superorganism composed of flagellate Streblomastix strix and complex community of Bacteroidetes bacteria on its surface.</title>
        <authorList>
            <person name="Treitli S.C."/>
            <person name="Kolisko M."/>
            <person name="Husnik F."/>
            <person name="Keeling P."/>
            <person name="Hampl V."/>
        </authorList>
    </citation>
    <scope>NUCLEOTIDE SEQUENCE [LARGE SCALE GENOMIC DNA]</scope>
    <source>
        <strain evidence="1">ST1C</strain>
    </source>
</reference>
<comment type="caution">
    <text evidence="1">The sequence shown here is derived from an EMBL/GenBank/DDBJ whole genome shotgun (WGS) entry which is preliminary data.</text>
</comment>
<sequence length="297" mass="33409">MSNIMTILEDATGGGNAITDLSFDGKTLIPAKKSSFIITNYDKTIKGQKPFSTTIHIVGIKLQNYDNNSDIFTGGGVKAIRDINASVDFSNYYNKSQTYSQTETDQKLNLKLNISNKIVAYIKTQYDALLLLKADKTELIDSYSKTEADALLDDKLNVSDQIDAYTKQKDNVLQLLMVDKIQLIDAYTKGETNNLLINNAKKGVSYTKGEDDALLLLKADKTQLIDAYTKIETNILLYNKTDYGVSYTKGKDDALLLLKTNKTQLIHQQKEKPRICQIIKLIHEFHTLMEKMMLCCC</sequence>
<evidence type="ECO:0000313" key="2">
    <source>
        <dbReference type="Proteomes" id="UP000324800"/>
    </source>
</evidence>
<protein>
    <submittedName>
        <fullName evidence="1">Uncharacterized protein</fullName>
    </submittedName>
</protein>
<name>A0A5J4VN23_9EUKA</name>
<dbReference type="Proteomes" id="UP000324800">
    <property type="component" value="Unassembled WGS sequence"/>
</dbReference>
<gene>
    <name evidence="1" type="ORF">EZS28_020699</name>
</gene>
<accession>A0A5J4VN23</accession>
<evidence type="ECO:0000313" key="1">
    <source>
        <dbReference type="EMBL" id="KAA6383776.1"/>
    </source>
</evidence>